<dbReference type="InterPro" id="IPR056565">
    <property type="entry name" value="Fn3_ATF7IP"/>
</dbReference>
<evidence type="ECO:0000313" key="3">
    <source>
        <dbReference type="RefSeq" id="XP_025416059.1"/>
    </source>
</evidence>
<dbReference type="PANTHER" id="PTHR23210">
    <property type="entry name" value="ACTIVATING TRANSCRIPTION FACTOR 7 INTERACTING PROTEIN"/>
    <property type="match status" value="1"/>
</dbReference>
<dbReference type="InterPro" id="IPR036116">
    <property type="entry name" value="FN3_sf"/>
</dbReference>
<dbReference type="PANTHER" id="PTHR23210:SF26">
    <property type="entry name" value="ACTIVATING TRANSCRIPTION FACTOR 7-INTERACTING PROTEIN 1"/>
    <property type="match status" value="1"/>
</dbReference>
<dbReference type="PROSITE" id="PS50853">
    <property type="entry name" value="FN3"/>
    <property type="match status" value="1"/>
</dbReference>
<name>A0A8B8FYK7_9HEMI</name>
<proteinExistence type="predicted"/>
<dbReference type="InterPro" id="IPR026085">
    <property type="entry name" value="ATF7-int"/>
</dbReference>
<keyword evidence="2" id="KW-1185">Reference proteome</keyword>
<dbReference type="SUPFAM" id="SSF49265">
    <property type="entry name" value="Fibronectin type III"/>
    <property type="match status" value="1"/>
</dbReference>
<feature type="domain" description="Fibronectin type-III" evidence="1">
    <location>
        <begin position="352"/>
        <end position="456"/>
    </location>
</feature>
<dbReference type="OrthoDB" id="2434995at2759"/>
<dbReference type="AlphaFoldDB" id="A0A8B8FYK7"/>
<protein>
    <submittedName>
        <fullName evidence="3">Activating transcription factor 7-interacting protein 1-like isoform X1</fullName>
    </submittedName>
</protein>
<gene>
    <name evidence="3" type="primary">LOC112687529</name>
</gene>
<dbReference type="GeneID" id="112687529"/>
<dbReference type="GO" id="GO:0006355">
    <property type="term" value="P:regulation of DNA-templated transcription"/>
    <property type="evidence" value="ECO:0007669"/>
    <property type="project" value="TreeGrafter"/>
</dbReference>
<dbReference type="GO" id="GO:0003712">
    <property type="term" value="F:transcription coregulator activity"/>
    <property type="evidence" value="ECO:0007669"/>
    <property type="project" value="TreeGrafter"/>
</dbReference>
<dbReference type="GO" id="GO:0005634">
    <property type="term" value="C:nucleus"/>
    <property type="evidence" value="ECO:0007669"/>
    <property type="project" value="TreeGrafter"/>
</dbReference>
<dbReference type="Pfam" id="PF16794">
    <property type="entry name" value="fn3_4"/>
    <property type="match status" value="1"/>
</dbReference>
<dbReference type="RefSeq" id="XP_025416059.1">
    <property type="nucleotide sequence ID" value="XM_025560274.1"/>
</dbReference>
<accession>A0A8B8FYK7</accession>
<evidence type="ECO:0000313" key="2">
    <source>
        <dbReference type="Proteomes" id="UP000694846"/>
    </source>
</evidence>
<evidence type="ECO:0000259" key="1">
    <source>
        <dbReference type="PROSITE" id="PS50853"/>
    </source>
</evidence>
<sequence>MADKDFPDLLKCFKEKDMNLVKFDSICNEKMLEVMSEKLGGGRRSKEIQKVLEIEKAWRSKYTLLHKECEELINIFNMNKENSHINPNARRHIVTRNVGLQAELIPEKDSSVQSLKENIATTSVQQHEQPSEAMNITSDDENNVIAVLDDMINPKPSCSKNVECATNTTPIKQKPSITNKLPIDVSIKSVLPAVSINEDNTCTVDLTDNDNIKVSNEVSLDKTPTKIVQQATLNARESPGILSAQLTTKPHILPKNITYLEIPNLSNCNSGYIERASSPIMSSNLVQQPVSVGQTLKPVQVKSTLKSVQVQHHSKSNVPLQPVPSAIPILKHPAPLPAPPLQINVSTSKKIPPAPIMTLAKSGDKKALVLSWNMNLDYTHAEISGYQIFGYIESPTDIPRSDLWKEIGNVNALPLPMACSLSKFVAGEKYHFAVRAKDIYCRVGPFSLPNSIDSTF</sequence>
<reference evidence="3" key="1">
    <citation type="submission" date="2025-08" db="UniProtKB">
        <authorList>
            <consortium name="RefSeq"/>
        </authorList>
    </citation>
    <scope>IDENTIFICATION</scope>
    <source>
        <tissue evidence="3">Whole body</tissue>
    </source>
</reference>
<organism evidence="2 3">
    <name type="scientific">Sipha flava</name>
    <name type="common">yellow sugarcane aphid</name>
    <dbReference type="NCBI Taxonomy" id="143950"/>
    <lineage>
        <taxon>Eukaryota</taxon>
        <taxon>Metazoa</taxon>
        <taxon>Ecdysozoa</taxon>
        <taxon>Arthropoda</taxon>
        <taxon>Hexapoda</taxon>
        <taxon>Insecta</taxon>
        <taxon>Pterygota</taxon>
        <taxon>Neoptera</taxon>
        <taxon>Paraneoptera</taxon>
        <taxon>Hemiptera</taxon>
        <taxon>Sternorrhyncha</taxon>
        <taxon>Aphidomorpha</taxon>
        <taxon>Aphidoidea</taxon>
        <taxon>Aphididae</taxon>
        <taxon>Sipha</taxon>
    </lineage>
</organism>
<dbReference type="Proteomes" id="UP000694846">
    <property type="component" value="Unplaced"/>
</dbReference>
<dbReference type="InterPro" id="IPR003961">
    <property type="entry name" value="FN3_dom"/>
</dbReference>
<dbReference type="GO" id="GO:0005667">
    <property type="term" value="C:transcription regulator complex"/>
    <property type="evidence" value="ECO:0007669"/>
    <property type="project" value="TreeGrafter"/>
</dbReference>